<dbReference type="GO" id="GO:0016779">
    <property type="term" value="F:nucleotidyltransferase activity"/>
    <property type="evidence" value="ECO:0007669"/>
    <property type="project" value="UniProtKB-KW"/>
</dbReference>
<dbReference type="PANTHER" id="PTHR21342">
    <property type="entry name" value="PHOSPHOPANTETHEINE ADENYLYLTRANSFERASE"/>
    <property type="match status" value="1"/>
</dbReference>
<organism evidence="4 5">
    <name type="scientific">Nocardia elegans</name>
    <dbReference type="NCBI Taxonomy" id="300029"/>
    <lineage>
        <taxon>Bacteria</taxon>
        <taxon>Bacillati</taxon>
        <taxon>Actinomycetota</taxon>
        <taxon>Actinomycetes</taxon>
        <taxon>Mycobacteriales</taxon>
        <taxon>Nocardiaceae</taxon>
        <taxon>Nocardia</taxon>
    </lineage>
</organism>
<protein>
    <submittedName>
        <fullName evidence="4">Adenylyltransferase/cytidyltransferase family protein</fullName>
    </submittedName>
</protein>
<evidence type="ECO:0000259" key="3">
    <source>
        <dbReference type="Pfam" id="PF01467"/>
    </source>
</evidence>
<evidence type="ECO:0000313" key="5">
    <source>
        <dbReference type="Proteomes" id="UP001602089"/>
    </source>
</evidence>
<keyword evidence="2 4" id="KW-0548">Nucleotidyltransferase</keyword>
<reference evidence="4 5" key="1">
    <citation type="submission" date="2024-10" db="EMBL/GenBank/DDBJ databases">
        <title>The Natural Products Discovery Center: Release of the First 8490 Sequenced Strains for Exploring Actinobacteria Biosynthetic Diversity.</title>
        <authorList>
            <person name="Kalkreuter E."/>
            <person name="Kautsar S.A."/>
            <person name="Yang D."/>
            <person name="Bader C.D."/>
            <person name="Teijaro C.N."/>
            <person name="Fluegel L."/>
            <person name="Davis C.M."/>
            <person name="Simpson J.R."/>
            <person name="Lauterbach L."/>
            <person name="Steele A.D."/>
            <person name="Gui C."/>
            <person name="Meng S."/>
            <person name="Li G."/>
            <person name="Viehrig K."/>
            <person name="Ye F."/>
            <person name="Su P."/>
            <person name="Kiefer A.F."/>
            <person name="Nichols A."/>
            <person name="Cepeda A.J."/>
            <person name="Yan W."/>
            <person name="Fan B."/>
            <person name="Jiang Y."/>
            <person name="Adhikari A."/>
            <person name="Zheng C.-J."/>
            <person name="Schuster L."/>
            <person name="Cowan T.M."/>
            <person name="Smanski M.J."/>
            <person name="Chevrette M.G."/>
            <person name="De Carvalho L.P.S."/>
            <person name="Shen B."/>
        </authorList>
    </citation>
    <scope>NUCLEOTIDE SEQUENCE [LARGE SCALE GENOMIC DNA]</scope>
    <source>
        <strain evidence="4 5">NPDC001867</strain>
    </source>
</reference>
<dbReference type="NCBIfam" id="TIGR00125">
    <property type="entry name" value="cyt_tran_rel"/>
    <property type="match status" value="1"/>
</dbReference>
<keyword evidence="1" id="KW-0808">Transferase</keyword>
<proteinExistence type="predicted"/>
<feature type="domain" description="Cytidyltransferase-like" evidence="3">
    <location>
        <begin position="7"/>
        <end position="152"/>
    </location>
</feature>
<dbReference type="RefSeq" id="WP_387131427.1">
    <property type="nucleotide sequence ID" value="NZ_JBIATK010000010.1"/>
</dbReference>
<dbReference type="SUPFAM" id="SSF52374">
    <property type="entry name" value="Nucleotidylyl transferase"/>
    <property type="match status" value="1"/>
</dbReference>
<dbReference type="Gene3D" id="3.40.50.620">
    <property type="entry name" value="HUPs"/>
    <property type="match status" value="1"/>
</dbReference>
<evidence type="ECO:0000256" key="1">
    <source>
        <dbReference type="ARBA" id="ARBA00022679"/>
    </source>
</evidence>
<dbReference type="InterPro" id="IPR014729">
    <property type="entry name" value="Rossmann-like_a/b/a_fold"/>
</dbReference>
<evidence type="ECO:0000313" key="4">
    <source>
        <dbReference type="EMBL" id="MFF4026299.1"/>
    </source>
</evidence>
<sequence length="181" mass="20807">MTPYGIVLGRFQPLHHGHVEYLDAAKERCERLFIGITNPDTSQATIDEADVKRSRSENNPFSYIDRHLMIERALLELDWPSESFCLIAAPITNPVRLAAYLPSPDKSEFFVTIYDEWGEQKAREISALGYVTTTLWRRTYEERFTSGTFVREAIRSGKRWEHLVPPGVSNYIVENKLTGIV</sequence>
<dbReference type="PANTHER" id="PTHR21342:SF0">
    <property type="entry name" value="BIFUNCTIONAL NMN ADENYLYLTRANSFERASE_NUDIX HYDROLASE"/>
    <property type="match status" value="1"/>
</dbReference>
<dbReference type="Pfam" id="PF01467">
    <property type="entry name" value="CTP_transf_like"/>
    <property type="match status" value="1"/>
</dbReference>
<evidence type="ECO:0000256" key="2">
    <source>
        <dbReference type="ARBA" id="ARBA00022695"/>
    </source>
</evidence>
<dbReference type="Proteomes" id="UP001602089">
    <property type="component" value="Unassembled WGS sequence"/>
</dbReference>
<dbReference type="EMBL" id="JBIATK010000010">
    <property type="protein sequence ID" value="MFF4026299.1"/>
    <property type="molecule type" value="Genomic_DNA"/>
</dbReference>
<accession>A0ABW6TJI5</accession>
<name>A0ABW6TJI5_9NOCA</name>
<comment type="caution">
    <text evidence="4">The sequence shown here is derived from an EMBL/GenBank/DDBJ whole genome shotgun (WGS) entry which is preliminary data.</text>
</comment>
<dbReference type="InterPro" id="IPR004821">
    <property type="entry name" value="Cyt_trans-like"/>
</dbReference>
<gene>
    <name evidence="4" type="ORF">ACFYY5_25960</name>
</gene>
<keyword evidence="5" id="KW-1185">Reference proteome</keyword>